<dbReference type="PANTHER" id="PTHR30620">
    <property type="entry name" value="PERIPLASMIC BETA-GLUCOSIDASE-RELATED"/>
    <property type="match status" value="1"/>
</dbReference>
<evidence type="ECO:0000313" key="2">
    <source>
        <dbReference type="EMBL" id="VVA34082.1"/>
    </source>
</evidence>
<dbReference type="PANTHER" id="PTHR30620:SF91">
    <property type="entry name" value="BETA-GLUCOSIDASE"/>
    <property type="match status" value="1"/>
</dbReference>
<organism evidence="2 3">
    <name type="scientific">Prunus dulcis</name>
    <name type="common">Almond</name>
    <name type="synonym">Amygdalus dulcis</name>
    <dbReference type="NCBI Taxonomy" id="3755"/>
    <lineage>
        <taxon>Eukaryota</taxon>
        <taxon>Viridiplantae</taxon>
        <taxon>Streptophyta</taxon>
        <taxon>Embryophyta</taxon>
        <taxon>Tracheophyta</taxon>
        <taxon>Spermatophyta</taxon>
        <taxon>Magnoliopsida</taxon>
        <taxon>eudicotyledons</taxon>
        <taxon>Gunneridae</taxon>
        <taxon>Pentapetalae</taxon>
        <taxon>rosids</taxon>
        <taxon>fabids</taxon>
        <taxon>Rosales</taxon>
        <taxon>Rosaceae</taxon>
        <taxon>Amygdaloideae</taxon>
        <taxon>Amygdaleae</taxon>
        <taxon>Prunus</taxon>
    </lineage>
</organism>
<name>A0A5E4G392_PRUDU</name>
<evidence type="ECO:0000313" key="3">
    <source>
        <dbReference type="Proteomes" id="UP000327085"/>
    </source>
</evidence>
<evidence type="ECO:0000256" key="1">
    <source>
        <dbReference type="ARBA" id="ARBA00022801"/>
    </source>
</evidence>
<dbReference type="InParanoid" id="A0A5E4G392"/>
<dbReference type="Gramene" id="VVA34082">
    <property type="protein sequence ID" value="VVA34082"/>
    <property type="gene ID" value="Prudul26B024157"/>
</dbReference>
<accession>A0A5E4G392</accession>
<dbReference type="InterPro" id="IPR051915">
    <property type="entry name" value="Cellulose_Degrad_GH3"/>
</dbReference>
<dbReference type="GO" id="GO:0009251">
    <property type="term" value="P:glucan catabolic process"/>
    <property type="evidence" value="ECO:0007669"/>
    <property type="project" value="TreeGrafter"/>
</dbReference>
<dbReference type="Proteomes" id="UP000327085">
    <property type="component" value="Chromosome 7"/>
</dbReference>
<sequence length="126" mass="13891">MRTTSQGLSQQDYKVNQNYYPSNLVVRLPNQPNVGFKQYVDVDVKARRSKEPGKKPLTLWLNRVGEHPYAETFGDSLNLTIPDPGLSTITNVCGAVKCVVIVISGHPIVIQPYVASIDALVAAWLP</sequence>
<reference evidence="3" key="1">
    <citation type="journal article" date="2020" name="Plant J.">
        <title>Transposons played a major role in the diversification between the closely related almond and peach genomes: results from the almond genome sequence.</title>
        <authorList>
            <person name="Alioto T."/>
            <person name="Alexiou K.G."/>
            <person name="Bardil A."/>
            <person name="Barteri F."/>
            <person name="Castanera R."/>
            <person name="Cruz F."/>
            <person name="Dhingra A."/>
            <person name="Duval H."/>
            <person name="Fernandez I Marti A."/>
            <person name="Frias L."/>
            <person name="Galan B."/>
            <person name="Garcia J.L."/>
            <person name="Howad W."/>
            <person name="Gomez-Garrido J."/>
            <person name="Gut M."/>
            <person name="Julca I."/>
            <person name="Morata J."/>
            <person name="Puigdomenech P."/>
            <person name="Ribeca P."/>
            <person name="Rubio Cabetas M.J."/>
            <person name="Vlasova A."/>
            <person name="Wirthensohn M."/>
            <person name="Garcia-Mas J."/>
            <person name="Gabaldon T."/>
            <person name="Casacuberta J.M."/>
            <person name="Arus P."/>
        </authorList>
    </citation>
    <scope>NUCLEOTIDE SEQUENCE [LARGE SCALE GENOMIC DNA]</scope>
    <source>
        <strain evidence="3">cv. Texas</strain>
    </source>
</reference>
<dbReference type="Gene3D" id="3.40.50.1700">
    <property type="entry name" value="Glycoside hydrolase family 3 C-terminal domain"/>
    <property type="match status" value="1"/>
</dbReference>
<keyword evidence="1" id="KW-0378">Hydrolase</keyword>
<dbReference type="GO" id="GO:0008422">
    <property type="term" value="F:beta-glucosidase activity"/>
    <property type="evidence" value="ECO:0007669"/>
    <property type="project" value="TreeGrafter"/>
</dbReference>
<dbReference type="EMBL" id="CABIKO010000317">
    <property type="protein sequence ID" value="VVA34082.1"/>
    <property type="molecule type" value="Genomic_DNA"/>
</dbReference>
<proteinExistence type="predicted"/>
<gene>
    <name evidence="2" type="ORF">ALMOND_2B024157</name>
</gene>
<protein>
    <submittedName>
        <fullName evidence="2">PREDICTED: beta-glucosidase</fullName>
    </submittedName>
</protein>
<dbReference type="InterPro" id="IPR036881">
    <property type="entry name" value="Glyco_hydro_3_C_sf"/>
</dbReference>
<dbReference type="SUPFAM" id="SSF52279">
    <property type="entry name" value="Beta-D-glucan exohydrolase, C-terminal domain"/>
    <property type="match status" value="1"/>
</dbReference>
<dbReference type="AlphaFoldDB" id="A0A5E4G392"/>